<dbReference type="Proteomes" id="UP000218102">
    <property type="component" value="Unassembled WGS sequence"/>
</dbReference>
<reference evidence="2 3" key="1">
    <citation type="submission" date="2017-09" db="EMBL/GenBank/DDBJ databases">
        <authorList>
            <person name="Ehlers B."/>
            <person name="Leendertz F.H."/>
        </authorList>
    </citation>
    <scope>NUCLEOTIDE SEQUENCE [LARGE SCALE GENOMIC DNA]</scope>
    <source>
        <strain evidence="2 3">DJ-1</strain>
    </source>
</reference>
<gene>
    <name evidence="2" type="ORF">CMV24_06565</name>
</gene>
<comment type="caution">
    <text evidence="2">The sequence shown here is derived from an EMBL/GenBank/DDBJ whole genome shotgun (WGS) entry which is preliminary data.</text>
</comment>
<protein>
    <submittedName>
        <fullName evidence="2">Uncharacterized protein</fullName>
    </submittedName>
</protein>
<evidence type="ECO:0000313" key="3">
    <source>
        <dbReference type="Proteomes" id="UP000218102"/>
    </source>
</evidence>
<accession>A0A2A3M8J5</accession>
<organism evidence="2 3">
    <name type="scientific">Pseudomonas plecoglossicida</name>
    <dbReference type="NCBI Taxonomy" id="70775"/>
    <lineage>
        <taxon>Bacteria</taxon>
        <taxon>Pseudomonadati</taxon>
        <taxon>Pseudomonadota</taxon>
        <taxon>Gammaproteobacteria</taxon>
        <taxon>Pseudomonadales</taxon>
        <taxon>Pseudomonadaceae</taxon>
        <taxon>Pseudomonas</taxon>
    </lineage>
</organism>
<dbReference type="AlphaFoldDB" id="A0A2A3M8J5"/>
<feature type="region of interest" description="Disordered" evidence="1">
    <location>
        <begin position="1"/>
        <end position="28"/>
    </location>
</feature>
<dbReference type="EMBL" id="NTME01000005">
    <property type="protein sequence ID" value="PBJ96383.1"/>
    <property type="molecule type" value="Genomic_DNA"/>
</dbReference>
<sequence>MWVCLGARPFSTATDPQQFKKSARRPPPGAFFSCLKENRGLHQAPPVGAGEPAKKTTRWMAPALPVFAGAPAPTGEGMGVDGWHSACMRAESDANKSP</sequence>
<feature type="compositionally biased region" description="Polar residues" evidence="1">
    <location>
        <begin position="11"/>
        <end position="20"/>
    </location>
</feature>
<proteinExistence type="predicted"/>
<evidence type="ECO:0000256" key="1">
    <source>
        <dbReference type="SAM" id="MobiDB-lite"/>
    </source>
</evidence>
<name>A0A2A3M8J5_PSEDL</name>
<evidence type="ECO:0000313" key="2">
    <source>
        <dbReference type="EMBL" id="PBJ96383.1"/>
    </source>
</evidence>